<dbReference type="AlphaFoldDB" id="A0A197KI86"/>
<feature type="transmembrane region" description="Helical" evidence="1">
    <location>
        <begin position="26"/>
        <end position="46"/>
    </location>
</feature>
<organism evidence="2 3">
    <name type="scientific">Linnemannia elongata AG-77</name>
    <dbReference type="NCBI Taxonomy" id="1314771"/>
    <lineage>
        <taxon>Eukaryota</taxon>
        <taxon>Fungi</taxon>
        <taxon>Fungi incertae sedis</taxon>
        <taxon>Mucoromycota</taxon>
        <taxon>Mortierellomycotina</taxon>
        <taxon>Mortierellomycetes</taxon>
        <taxon>Mortierellales</taxon>
        <taxon>Mortierellaceae</taxon>
        <taxon>Linnemannia</taxon>
    </lineage>
</organism>
<protein>
    <submittedName>
        <fullName evidence="2">Uncharacterized protein</fullName>
    </submittedName>
</protein>
<keyword evidence="1" id="KW-0472">Membrane</keyword>
<evidence type="ECO:0000256" key="1">
    <source>
        <dbReference type="SAM" id="Phobius"/>
    </source>
</evidence>
<sequence length="66" mass="7541">MQHLKPGSSNLSLLPISHSYHTHPAYISYIINGEIAEIIIIIFNIIDNKNKTKECAKDIMWTPLLH</sequence>
<dbReference type="EMBL" id="KV442012">
    <property type="protein sequence ID" value="OAQ36336.1"/>
    <property type="molecule type" value="Genomic_DNA"/>
</dbReference>
<keyword evidence="3" id="KW-1185">Reference proteome</keyword>
<evidence type="ECO:0000313" key="3">
    <source>
        <dbReference type="Proteomes" id="UP000078512"/>
    </source>
</evidence>
<name>A0A197KI86_9FUNG</name>
<gene>
    <name evidence="2" type="ORF">K457DRAFT_386758</name>
</gene>
<reference evidence="2 3" key="1">
    <citation type="submission" date="2016-05" db="EMBL/GenBank/DDBJ databases">
        <title>Genome sequencing reveals origins of a unique bacterial endosymbiosis in the earliest lineages of terrestrial Fungi.</title>
        <authorList>
            <consortium name="DOE Joint Genome Institute"/>
            <person name="Uehling J."/>
            <person name="Gryganskyi A."/>
            <person name="Hameed K."/>
            <person name="Tschaplinski T."/>
            <person name="Misztal P."/>
            <person name="Wu S."/>
            <person name="Desiro A."/>
            <person name="Vande Pol N."/>
            <person name="Du Z.-Y."/>
            <person name="Zienkiewicz A."/>
            <person name="Zienkiewicz K."/>
            <person name="Morin E."/>
            <person name="Tisserant E."/>
            <person name="Splivallo R."/>
            <person name="Hainaut M."/>
            <person name="Henrissat B."/>
            <person name="Ohm R."/>
            <person name="Kuo A."/>
            <person name="Yan J."/>
            <person name="Lipzen A."/>
            <person name="Nolan M."/>
            <person name="Labutti K."/>
            <person name="Barry K."/>
            <person name="Goldstein A."/>
            <person name="Labbe J."/>
            <person name="Schadt C."/>
            <person name="Tuskan G."/>
            <person name="Grigoriev I."/>
            <person name="Martin F."/>
            <person name="Vilgalys R."/>
            <person name="Bonito G."/>
        </authorList>
    </citation>
    <scope>NUCLEOTIDE SEQUENCE [LARGE SCALE GENOMIC DNA]</scope>
    <source>
        <strain evidence="2 3">AG-77</strain>
    </source>
</reference>
<proteinExistence type="predicted"/>
<dbReference type="Proteomes" id="UP000078512">
    <property type="component" value="Unassembled WGS sequence"/>
</dbReference>
<keyword evidence="1" id="KW-0812">Transmembrane</keyword>
<evidence type="ECO:0000313" key="2">
    <source>
        <dbReference type="EMBL" id="OAQ36336.1"/>
    </source>
</evidence>
<accession>A0A197KI86</accession>
<keyword evidence="1" id="KW-1133">Transmembrane helix</keyword>